<dbReference type="RefSeq" id="XP_013240507.1">
    <property type="nucleotide sequence ID" value="XM_013385053.1"/>
</dbReference>
<keyword evidence="2" id="KW-1185">Reference proteome</keyword>
<dbReference type="Proteomes" id="UP000027361">
    <property type="component" value="Unassembled WGS sequence"/>
</dbReference>
<dbReference type="GeneID" id="25267377"/>
<gene>
    <name evidence="1" type="ORF">K437DRAFT_32292</name>
</gene>
<sequence>MVSPRSKALSFGQNYLPGNPGDTLTKFIQRSSPLHRSRAWIFGSIWWHLKPGNQWFPEVRAQGPKQFSRGSPLQALAISRSMVREEFACWPLLVKETHAKSSASGLSQEGNCLENVGSRCSACWNMRRQRKPRLVLTVSRMLFRCAEEHACLLRIEWKQAPASERPRHQEARPTCRT</sequence>
<evidence type="ECO:0000313" key="1">
    <source>
        <dbReference type="EMBL" id="KDN37919.1"/>
    </source>
</evidence>
<accession>A0A066VGQ0</accession>
<dbReference type="EMBL" id="JMSN01000129">
    <property type="protein sequence ID" value="KDN37919.1"/>
    <property type="molecule type" value="Genomic_DNA"/>
</dbReference>
<name>A0A066VGQ0_TILAU</name>
<reference evidence="1 2" key="1">
    <citation type="submission" date="2014-05" db="EMBL/GenBank/DDBJ databases">
        <title>Draft genome sequence of a rare smut relative, Tilletiaria anomala UBC 951.</title>
        <authorList>
            <consortium name="DOE Joint Genome Institute"/>
            <person name="Toome M."/>
            <person name="Kuo A."/>
            <person name="Henrissat B."/>
            <person name="Lipzen A."/>
            <person name="Tritt A."/>
            <person name="Yoshinaga Y."/>
            <person name="Zane M."/>
            <person name="Barry K."/>
            <person name="Grigoriev I.V."/>
            <person name="Spatafora J.W."/>
            <person name="Aimea M.C."/>
        </authorList>
    </citation>
    <scope>NUCLEOTIDE SEQUENCE [LARGE SCALE GENOMIC DNA]</scope>
    <source>
        <strain evidence="1 2">UBC 951</strain>
    </source>
</reference>
<evidence type="ECO:0000313" key="2">
    <source>
        <dbReference type="Proteomes" id="UP000027361"/>
    </source>
</evidence>
<dbReference type="HOGENOM" id="CLU_1518898_0_0_1"/>
<organism evidence="1 2">
    <name type="scientific">Tilletiaria anomala (strain ATCC 24038 / CBS 436.72 / UBC 951)</name>
    <dbReference type="NCBI Taxonomy" id="1037660"/>
    <lineage>
        <taxon>Eukaryota</taxon>
        <taxon>Fungi</taxon>
        <taxon>Dikarya</taxon>
        <taxon>Basidiomycota</taxon>
        <taxon>Ustilaginomycotina</taxon>
        <taxon>Exobasidiomycetes</taxon>
        <taxon>Georgefischeriales</taxon>
        <taxon>Tilletiariaceae</taxon>
        <taxon>Tilletiaria</taxon>
    </lineage>
</organism>
<comment type="caution">
    <text evidence="1">The sequence shown here is derived from an EMBL/GenBank/DDBJ whole genome shotgun (WGS) entry which is preliminary data.</text>
</comment>
<protein>
    <submittedName>
        <fullName evidence="1">Uncharacterized protein</fullName>
    </submittedName>
</protein>
<dbReference type="InParanoid" id="A0A066VGQ0"/>
<proteinExistence type="predicted"/>
<dbReference type="AlphaFoldDB" id="A0A066VGQ0"/>